<dbReference type="Proteomes" id="UP001270053">
    <property type="component" value="Unassembled WGS sequence"/>
</dbReference>
<feature type="transmembrane region" description="Helical" evidence="1">
    <location>
        <begin position="158"/>
        <end position="182"/>
    </location>
</feature>
<dbReference type="EMBL" id="JAWXVG010000015">
    <property type="protein sequence ID" value="MDX6184061.1"/>
    <property type="molecule type" value="Genomic_DNA"/>
</dbReference>
<name>A0AAJ2SHX3_9FLAO</name>
<dbReference type="RefSeq" id="WP_229974522.1">
    <property type="nucleotide sequence ID" value="NZ_CP087133.1"/>
</dbReference>
<dbReference type="EMBL" id="JAWXVH010000017">
    <property type="protein sequence ID" value="MDX6187655.1"/>
    <property type="molecule type" value="Genomic_DNA"/>
</dbReference>
<accession>A0AAJ2SHX3</accession>
<proteinExistence type="predicted"/>
<evidence type="ECO:0000313" key="5">
    <source>
        <dbReference type="Proteomes" id="UP001278738"/>
    </source>
</evidence>
<gene>
    <name evidence="2" type="ORF">SGQ18_18030</name>
    <name evidence="3" type="ORF">SGQ44_18000</name>
</gene>
<feature type="transmembrane region" description="Helical" evidence="1">
    <location>
        <begin position="34"/>
        <end position="61"/>
    </location>
</feature>
<keyword evidence="1" id="KW-1133">Transmembrane helix</keyword>
<reference evidence="3 5" key="1">
    <citation type="submission" date="2023-11" db="EMBL/GenBank/DDBJ databases">
        <title>Unpublished Manusciprt.</title>
        <authorList>
            <person name="Saticioglu I.B."/>
            <person name="Ay H."/>
            <person name="Ajmi N."/>
            <person name="Altun S."/>
            <person name="Duman M."/>
        </authorList>
    </citation>
    <scope>NUCLEOTIDE SEQUENCE</scope>
    <source>
        <strain evidence="2 5">Fl-33</strain>
        <strain evidence="3">Fl-77</strain>
    </source>
</reference>
<evidence type="ECO:0000256" key="1">
    <source>
        <dbReference type="SAM" id="Phobius"/>
    </source>
</evidence>
<dbReference type="AlphaFoldDB" id="A0AAJ2SHX3"/>
<protein>
    <recommendedName>
        <fullName evidence="6">Beta-carotene 15,15'-monooxygenase</fullName>
    </recommendedName>
</protein>
<comment type="caution">
    <text evidence="3">The sequence shown here is derived from an EMBL/GenBank/DDBJ whole genome shotgun (WGS) entry which is preliminary data.</text>
</comment>
<keyword evidence="1" id="KW-0812">Transmembrane</keyword>
<sequence>MKSTLDQIEDIKTNGYSLDFSNVFNHAFENYKKIALYAGLMLLVFSILFGIAAFAIIVAIYGAESMSKDFIQNLQSEKLTYVQSIISTLCYALFGALVGPFSAGFLKMADSADKDEEFNASTIFYFYKSPYFAQLFAVSFIIAVIGNAINAVLQSFDIIYFGLVVSLLISYFTCFVIPLIAFGKLKAIDAIKSSFIMVSKQPLTILFLLVVAGILSLIGGFACCVGIIFTVPFSYSMSYAMYYEIIGVEEKEDSIDSIGHSDL</sequence>
<organism evidence="3 4">
    <name type="scientific">Flavobacterium flavipigmentatum</name>
    <dbReference type="NCBI Taxonomy" id="2893884"/>
    <lineage>
        <taxon>Bacteria</taxon>
        <taxon>Pseudomonadati</taxon>
        <taxon>Bacteroidota</taxon>
        <taxon>Flavobacteriia</taxon>
        <taxon>Flavobacteriales</taxon>
        <taxon>Flavobacteriaceae</taxon>
        <taxon>Flavobacterium</taxon>
    </lineage>
</organism>
<evidence type="ECO:0000313" key="3">
    <source>
        <dbReference type="EMBL" id="MDX6187655.1"/>
    </source>
</evidence>
<evidence type="ECO:0000313" key="4">
    <source>
        <dbReference type="Proteomes" id="UP001270053"/>
    </source>
</evidence>
<keyword evidence="1" id="KW-0472">Membrane</keyword>
<keyword evidence="5" id="KW-1185">Reference proteome</keyword>
<evidence type="ECO:0000313" key="2">
    <source>
        <dbReference type="EMBL" id="MDX6184061.1"/>
    </source>
</evidence>
<feature type="transmembrane region" description="Helical" evidence="1">
    <location>
        <begin position="131"/>
        <end position="152"/>
    </location>
</feature>
<dbReference type="Proteomes" id="UP001278738">
    <property type="component" value="Unassembled WGS sequence"/>
</dbReference>
<feature type="transmembrane region" description="Helical" evidence="1">
    <location>
        <begin position="81"/>
        <end position="106"/>
    </location>
</feature>
<feature type="transmembrane region" description="Helical" evidence="1">
    <location>
        <begin position="203"/>
        <end position="229"/>
    </location>
</feature>
<evidence type="ECO:0008006" key="6">
    <source>
        <dbReference type="Google" id="ProtNLM"/>
    </source>
</evidence>